<dbReference type="PANTHER" id="PTHR42823:SF3">
    <property type="entry name" value="ATP SYNTHASE SUBUNIT A, CHLOROPLASTIC"/>
    <property type="match status" value="1"/>
</dbReference>
<evidence type="ECO:0000256" key="10">
    <source>
        <dbReference type="ARBA" id="ARBA00023310"/>
    </source>
</evidence>
<proteinExistence type="inferred from homology"/>
<evidence type="ECO:0000256" key="6">
    <source>
        <dbReference type="ARBA" id="ARBA00022781"/>
    </source>
</evidence>
<dbReference type="HAMAP" id="MF_01393">
    <property type="entry name" value="ATP_synth_a_bact"/>
    <property type="match status" value="1"/>
</dbReference>
<comment type="subcellular location">
    <subcellularLocation>
        <location evidence="11">Cell membrane</location>
        <topology evidence="11">Multi-pass membrane protein</topology>
    </subcellularLocation>
    <subcellularLocation>
        <location evidence="1">Membrane</location>
        <topology evidence="1">Multi-pass membrane protein</topology>
    </subcellularLocation>
</comment>
<sequence length="461" mass="50204">MSASLRGFFIFLALVGFVALVCVWLPFTFLPSVGSGVALPVITLPAEVLVGNVLPGFDFTNTMTSLLLVDVLVIVIALVVGRAYRSASPDRFVPRGLTNFIELLGEFLYNQAYNLLGNKTRAVFPLAASIFLFLLLGNWIKLVPGYESVGLTVCAEYNVFAPDTDPEAPGQLSYRVSGLNAQGQPTGILTLFNGDNDGDGVFNLSERAGQKVVRANTLHCEEKYAWGKAPLAQAMEDRAIAAKRAEAEAKGEKWDAEKEEKARKEYHNKLMLKVLTAEEKAALETEEEKLEAAKKKIEAADPDRFTLVPFFRGMTTDLNLPIALALIVVLMVQVWGVQALGGSYFFKFINLPALGKLGKKPLGAIDFIVGLIEIISELSRLVSLTFRLFGAVFAGGILLVVFSFLIAFVLPLPIYFLELFVGGIQAYVFAILTIIYASQAVVHHGDDEHAHGEAHQAGGHH</sequence>
<feature type="transmembrane region" description="Helical" evidence="11">
    <location>
        <begin position="66"/>
        <end position="84"/>
    </location>
</feature>
<keyword evidence="7 11" id="KW-1133">Transmembrane helix</keyword>
<evidence type="ECO:0000256" key="1">
    <source>
        <dbReference type="ARBA" id="ARBA00004141"/>
    </source>
</evidence>
<evidence type="ECO:0000256" key="7">
    <source>
        <dbReference type="ARBA" id="ARBA00022989"/>
    </source>
</evidence>
<keyword evidence="6 11" id="KW-0375">Hydrogen ion transport</keyword>
<accession>A0A2M8PFK0</accession>
<dbReference type="AlphaFoldDB" id="A0A2M8PFK0"/>
<dbReference type="Gene3D" id="1.20.120.220">
    <property type="entry name" value="ATP synthase, F0 complex, subunit A"/>
    <property type="match status" value="1"/>
</dbReference>
<keyword evidence="4 11" id="KW-0138">CF(0)</keyword>
<organism evidence="13 14">
    <name type="scientific">Candidatus Thermofonsia Clade 1 bacterium</name>
    <dbReference type="NCBI Taxonomy" id="2364210"/>
    <lineage>
        <taxon>Bacteria</taxon>
        <taxon>Bacillati</taxon>
        <taxon>Chloroflexota</taxon>
        <taxon>Candidatus Thermofontia</taxon>
        <taxon>Candidatus Thermofonsia Clade 1</taxon>
    </lineage>
</organism>
<dbReference type="InterPro" id="IPR000568">
    <property type="entry name" value="ATP_synth_F0_asu"/>
</dbReference>
<evidence type="ECO:0000256" key="4">
    <source>
        <dbReference type="ARBA" id="ARBA00022547"/>
    </source>
</evidence>
<keyword evidence="3 11" id="KW-0813">Transport</keyword>
<feature type="transmembrane region" description="Helical" evidence="11">
    <location>
        <begin position="318"/>
        <end position="337"/>
    </location>
</feature>
<dbReference type="Proteomes" id="UP000229681">
    <property type="component" value="Unassembled WGS sequence"/>
</dbReference>
<protein>
    <recommendedName>
        <fullName evidence="11">ATP synthase subunit a</fullName>
    </recommendedName>
    <alternativeName>
        <fullName evidence="11">ATP synthase F0 sector subunit a</fullName>
    </alternativeName>
    <alternativeName>
        <fullName evidence="11">F-ATPase subunit 6</fullName>
    </alternativeName>
</protein>
<feature type="transmembrane region" description="Helical" evidence="11">
    <location>
        <begin position="7"/>
        <end position="27"/>
    </location>
</feature>
<dbReference type="GO" id="GO:0046933">
    <property type="term" value="F:proton-transporting ATP synthase activity, rotational mechanism"/>
    <property type="evidence" value="ECO:0007669"/>
    <property type="project" value="UniProtKB-UniRule"/>
</dbReference>
<keyword evidence="5 11" id="KW-0812">Transmembrane</keyword>
<dbReference type="InterPro" id="IPR035908">
    <property type="entry name" value="F0_ATP_A_sf"/>
</dbReference>
<reference evidence="13 14" key="1">
    <citation type="submission" date="2017-11" db="EMBL/GenBank/DDBJ databases">
        <title>Evolution of Phototrophy in the Chloroflexi Phylum Driven by Horizontal Gene Transfer.</title>
        <authorList>
            <person name="Ward L.M."/>
            <person name="Hemp J."/>
            <person name="Shih P.M."/>
            <person name="Mcglynn S.E."/>
            <person name="Fischer W."/>
        </authorList>
    </citation>
    <scope>NUCLEOTIDE SEQUENCE [LARGE SCALE GENOMIC DNA]</scope>
    <source>
        <strain evidence="13">JP3_13</strain>
    </source>
</reference>
<evidence type="ECO:0000256" key="11">
    <source>
        <dbReference type="HAMAP-Rule" id="MF_01393"/>
    </source>
</evidence>
<dbReference type="EMBL" id="PGTM01000062">
    <property type="protein sequence ID" value="PJF36329.1"/>
    <property type="molecule type" value="Genomic_DNA"/>
</dbReference>
<feature type="transmembrane region" description="Helical" evidence="11">
    <location>
        <begin position="357"/>
        <end position="376"/>
    </location>
</feature>
<comment type="caution">
    <text evidence="13">The sequence shown here is derived from an EMBL/GenBank/DDBJ whole genome shotgun (WGS) entry which is preliminary data.</text>
</comment>
<evidence type="ECO:0000256" key="5">
    <source>
        <dbReference type="ARBA" id="ARBA00022692"/>
    </source>
</evidence>
<dbReference type="CDD" id="cd00310">
    <property type="entry name" value="ATP-synt_Fo_a_6"/>
    <property type="match status" value="1"/>
</dbReference>
<gene>
    <name evidence="11" type="primary">atpB</name>
    <name evidence="13" type="ORF">CUN49_06010</name>
</gene>
<feature type="coiled-coil region" evidence="12">
    <location>
        <begin position="242"/>
        <end position="300"/>
    </location>
</feature>
<evidence type="ECO:0000256" key="12">
    <source>
        <dbReference type="SAM" id="Coils"/>
    </source>
</evidence>
<comment type="similarity">
    <text evidence="2 11">Belongs to the ATPase A chain family.</text>
</comment>
<dbReference type="InterPro" id="IPR045082">
    <property type="entry name" value="ATP_syn_F0_a_bact/chloroplast"/>
</dbReference>
<dbReference type="GO" id="GO:0042777">
    <property type="term" value="P:proton motive force-driven plasma membrane ATP synthesis"/>
    <property type="evidence" value="ECO:0007669"/>
    <property type="project" value="TreeGrafter"/>
</dbReference>
<evidence type="ECO:0000256" key="2">
    <source>
        <dbReference type="ARBA" id="ARBA00006810"/>
    </source>
</evidence>
<keyword evidence="12" id="KW-0175">Coiled coil</keyword>
<evidence type="ECO:0000313" key="14">
    <source>
        <dbReference type="Proteomes" id="UP000229681"/>
    </source>
</evidence>
<dbReference type="GO" id="GO:0045259">
    <property type="term" value="C:proton-transporting ATP synthase complex"/>
    <property type="evidence" value="ECO:0007669"/>
    <property type="project" value="UniProtKB-KW"/>
</dbReference>
<keyword evidence="9 11" id="KW-0472">Membrane</keyword>
<dbReference type="Pfam" id="PF00119">
    <property type="entry name" value="ATP-synt_A"/>
    <property type="match status" value="2"/>
</dbReference>
<evidence type="ECO:0000256" key="3">
    <source>
        <dbReference type="ARBA" id="ARBA00022448"/>
    </source>
</evidence>
<dbReference type="PANTHER" id="PTHR42823">
    <property type="entry name" value="ATP SYNTHASE SUBUNIT A, CHLOROPLASTIC"/>
    <property type="match status" value="1"/>
</dbReference>
<name>A0A2M8PFK0_9CHLR</name>
<feature type="transmembrane region" description="Helical" evidence="11">
    <location>
        <begin position="388"/>
        <end position="408"/>
    </location>
</feature>
<keyword evidence="8 11" id="KW-0406">Ion transport</keyword>
<evidence type="ECO:0000256" key="9">
    <source>
        <dbReference type="ARBA" id="ARBA00023136"/>
    </source>
</evidence>
<evidence type="ECO:0000313" key="13">
    <source>
        <dbReference type="EMBL" id="PJF36329.1"/>
    </source>
</evidence>
<feature type="transmembrane region" description="Helical" evidence="11">
    <location>
        <begin position="414"/>
        <end position="437"/>
    </location>
</feature>
<dbReference type="SUPFAM" id="SSF81336">
    <property type="entry name" value="F1F0 ATP synthase subunit A"/>
    <property type="match status" value="1"/>
</dbReference>
<dbReference type="GO" id="GO:0005886">
    <property type="term" value="C:plasma membrane"/>
    <property type="evidence" value="ECO:0007669"/>
    <property type="project" value="UniProtKB-SubCell"/>
</dbReference>
<comment type="function">
    <text evidence="11">Key component of the proton channel; it plays a direct role in the translocation of protons across the membrane.</text>
</comment>
<keyword evidence="11" id="KW-1003">Cell membrane</keyword>
<keyword evidence="10 11" id="KW-0066">ATP synthesis</keyword>
<evidence type="ECO:0000256" key="8">
    <source>
        <dbReference type="ARBA" id="ARBA00023065"/>
    </source>
</evidence>